<dbReference type="AlphaFoldDB" id="A0ABD0S222"/>
<keyword evidence="2" id="KW-1185">Reference proteome</keyword>
<reference evidence="1 2" key="1">
    <citation type="submission" date="2024-05" db="EMBL/GenBank/DDBJ databases">
        <title>Genome sequencing and assembly of Indian major carp, Cirrhinus mrigala (Hamilton, 1822).</title>
        <authorList>
            <person name="Mohindra V."/>
            <person name="Chowdhury L.M."/>
            <person name="Lal K."/>
            <person name="Jena J.K."/>
        </authorList>
    </citation>
    <scope>NUCLEOTIDE SEQUENCE [LARGE SCALE GENOMIC DNA]</scope>
    <source>
        <strain evidence="1">CM1030</strain>
        <tissue evidence="1">Blood</tissue>
    </source>
</reference>
<dbReference type="Proteomes" id="UP001529510">
    <property type="component" value="Unassembled WGS sequence"/>
</dbReference>
<comment type="caution">
    <text evidence="1">The sequence shown here is derived from an EMBL/GenBank/DDBJ whole genome shotgun (WGS) entry which is preliminary data.</text>
</comment>
<protein>
    <submittedName>
        <fullName evidence="1">Uncharacterized protein</fullName>
    </submittedName>
</protein>
<evidence type="ECO:0000313" key="2">
    <source>
        <dbReference type="Proteomes" id="UP001529510"/>
    </source>
</evidence>
<accession>A0ABD0S222</accession>
<feature type="non-terminal residue" evidence="1">
    <location>
        <position position="63"/>
    </location>
</feature>
<proteinExistence type="predicted"/>
<evidence type="ECO:0000313" key="1">
    <source>
        <dbReference type="EMBL" id="KAL0204102.1"/>
    </source>
</evidence>
<dbReference type="EMBL" id="JAMKFB020000001">
    <property type="protein sequence ID" value="KAL0204102.1"/>
    <property type="molecule type" value="Genomic_DNA"/>
</dbReference>
<gene>
    <name evidence="1" type="ORF">M9458_002120</name>
</gene>
<organism evidence="1 2">
    <name type="scientific">Cirrhinus mrigala</name>
    <name type="common">Mrigala</name>
    <dbReference type="NCBI Taxonomy" id="683832"/>
    <lineage>
        <taxon>Eukaryota</taxon>
        <taxon>Metazoa</taxon>
        <taxon>Chordata</taxon>
        <taxon>Craniata</taxon>
        <taxon>Vertebrata</taxon>
        <taxon>Euteleostomi</taxon>
        <taxon>Actinopterygii</taxon>
        <taxon>Neopterygii</taxon>
        <taxon>Teleostei</taxon>
        <taxon>Ostariophysi</taxon>
        <taxon>Cypriniformes</taxon>
        <taxon>Cyprinidae</taxon>
        <taxon>Labeoninae</taxon>
        <taxon>Labeonini</taxon>
        <taxon>Cirrhinus</taxon>
    </lineage>
</organism>
<sequence length="63" mass="7103">LRLELGGGRSERNPRISDSVQFHADIQSDRAHFTHHVHSAGGCGHTGRHRYRHLVDHLDRTAA</sequence>
<name>A0ABD0S222_CIRMR</name>
<feature type="non-terminal residue" evidence="1">
    <location>
        <position position="1"/>
    </location>
</feature>